<dbReference type="AlphaFoldDB" id="A0A0F0LLR8"/>
<keyword evidence="1 6" id="KW-0285">Flavoprotein</keyword>
<evidence type="ECO:0000256" key="3">
    <source>
        <dbReference type="ARBA" id="ARBA00023002"/>
    </source>
</evidence>
<feature type="binding site" evidence="6">
    <location>
        <position position="95"/>
    </location>
    <ligand>
        <name>FMN</name>
        <dbReference type="ChEBI" id="CHEBI:58210"/>
    </ligand>
</feature>
<dbReference type="EC" id="1.14.14.10" evidence="8"/>
<evidence type="ECO:0000256" key="4">
    <source>
        <dbReference type="ARBA" id="ARBA00023033"/>
    </source>
</evidence>
<keyword evidence="4 8" id="KW-0503">Monooxygenase</keyword>
<evidence type="ECO:0000256" key="2">
    <source>
        <dbReference type="ARBA" id="ARBA00022643"/>
    </source>
</evidence>
<reference evidence="8 9" key="1">
    <citation type="submission" date="2015-02" db="EMBL/GenBank/DDBJ databases">
        <title>Draft genome sequences of ten Microbacterium spp. with emphasis on heavy metal contaminated environments.</title>
        <authorList>
            <person name="Corretto E."/>
        </authorList>
    </citation>
    <scope>NUCLEOTIDE SEQUENCE [LARGE SCALE GENOMIC DNA]</scope>
    <source>
        <strain evidence="8 9">BEL4b</strain>
    </source>
</reference>
<feature type="domain" description="Luciferase-like" evidence="7">
    <location>
        <begin position="35"/>
        <end position="368"/>
    </location>
</feature>
<dbReference type="PATRIC" id="fig|82380.11.peg.274"/>
<keyword evidence="2 6" id="KW-0288">FMN</keyword>
<accession>A0A0F0LLR8</accession>
<dbReference type="PIRSF" id="PIRSF000337">
    <property type="entry name" value="NTA_MOA"/>
    <property type="match status" value="1"/>
</dbReference>
<dbReference type="PANTHER" id="PTHR30011">
    <property type="entry name" value="ALKANESULFONATE MONOOXYGENASE-RELATED"/>
    <property type="match status" value="1"/>
</dbReference>
<name>A0A0F0LLR8_9MICO</name>
<evidence type="ECO:0000256" key="5">
    <source>
        <dbReference type="ARBA" id="ARBA00033748"/>
    </source>
</evidence>
<feature type="binding site" evidence="6">
    <location>
        <position position="202"/>
    </location>
    <ligand>
        <name>FMN</name>
        <dbReference type="ChEBI" id="CHEBI:58210"/>
    </ligand>
</feature>
<dbReference type="Gene3D" id="3.20.20.30">
    <property type="entry name" value="Luciferase-like domain"/>
    <property type="match status" value="1"/>
</dbReference>
<dbReference type="GO" id="GO:0018529">
    <property type="term" value="F:nitrilotriacetate monooxygenase activity"/>
    <property type="evidence" value="ECO:0007669"/>
    <property type="project" value="UniProtKB-EC"/>
</dbReference>
<dbReference type="InterPro" id="IPR016215">
    <property type="entry name" value="NTA_MOA"/>
</dbReference>
<gene>
    <name evidence="8" type="primary">ntaA_2</name>
    <name evidence="8" type="ORF">RS83_00263</name>
</gene>
<dbReference type="SUPFAM" id="SSF51679">
    <property type="entry name" value="Bacterial luciferase-like"/>
    <property type="match status" value="1"/>
</dbReference>
<dbReference type="InterPro" id="IPR036661">
    <property type="entry name" value="Luciferase-like_sf"/>
</dbReference>
<dbReference type="PANTHER" id="PTHR30011:SF16">
    <property type="entry name" value="C2H2 FINGER DOMAIN TRANSCRIPTION FACTOR (EUROFUNG)-RELATED"/>
    <property type="match status" value="1"/>
</dbReference>
<evidence type="ECO:0000256" key="1">
    <source>
        <dbReference type="ARBA" id="ARBA00022630"/>
    </source>
</evidence>
<dbReference type="OrthoDB" id="3265338at2"/>
<evidence type="ECO:0000256" key="6">
    <source>
        <dbReference type="PIRSR" id="PIRSR000337-1"/>
    </source>
</evidence>
<keyword evidence="3 8" id="KW-0560">Oxidoreductase</keyword>
<dbReference type="Pfam" id="PF00296">
    <property type="entry name" value="Bac_luciferase"/>
    <property type="match status" value="1"/>
</dbReference>
<comment type="similarity">
    <text evidence="5">Belongs to the NtaA/SnaA/DszA monooxygenase family.</text>
</comment>
<organism evidence="8 9">
    <name type="scientific">Microbacterium oxydans</name>
    <dbReference type="NCBI Taxonomy" id="82380"/>
    <lineage>
        <taxon>Bacteria</taxon>
        <taxon>Bacillati</taxon>
        <taxon>Actinomycetota</taxon>
        <taxon>Actinomycetes</taxon>
        <taxon>Micrococcales</taxon>
        <taxon>Microbacteriaceae</taxon>
        <taxon>Microbacterium</taxon>
    </lineage>
</organism>
<comment type="caution">
    <text evidence="8">The sequence shown here is derived from an EMBL/GenBank/DDBJ whole genome shotgun (WGS) entry which is preliminary data.</text>
</comment>
<dbReference type="InterPro" id="IPR051260">
    <property type="entry name" value="Diverse_substr_monoxygenases"/>
</dbReference>
<proteinExistence type="inferred from homology"/>
<evidence type="ECO:0000313" key="9">
    <source>
        <dbReference type="Proteomes" id="UP000033640"/>
    </source>
</evidence>
<dbReference type="Proteomes" id="UP000033640">
    <property type="component" value="Unassembled WGS sequence"/>
</dbReference>
<dbReference type="RefSeq" id="WP_045277708.1">
    <property type="nucleotide sequence ID" value="NZ_CAKKLT010000060.1"/>
</dbReference>
<sequence>MTDDRRLLTVNINVLGVGQRPAAWRAPDIRPDAIVDLAHWQEVARIAERGLVDAIFLADRPAITDPRSRPVQYLDPGVLVPAMAAATEHLGFVATASTTLNEPVELARRLWALHTATGGRFAWNAVTSWDPEAVRNFGISELPERAVRYARAEEFVTVVKRLWETAGTADVVEHDGSFSVRAGLEMERLVADRPAIVQAGGSEPGWRLAGLVADGVYSVDHDPASAAEHRQKIRGYAVDAGRSADDVRVFPGLAVVIGSTEQEAWDRFDHWEHLAPATYSLNELSKALGADFSGLDLDQQVPEQLLLDAEQQDAGWSTAYRRVLVERIRAERPTVRRLLRDFGGYGQRFLAGTPEQIADTMEAWFRSGSADGFNIMLDLFPSGLTDFVDQVVPELQRRGIFRREYGQGGILERFRRP</sequence>
<evidence type="ECO:0000259" key="7">
    <source>
        <dbReference type="Pfam" id="PF00296"/>
    </source>
</evidence>
<protein>
    <submittedName>
        <fullName evidence="8">Nitrilotriacetate monooxygenase component A</fullName>
        <ecNumber evidence="8">1.14.14.10</ecNumber>
    </submittedName>
</protein>
<dbReference type="InterPro" id="IPR011251">
    <property type="entry name" value="Luciferase-like_dom"/>
</dbReference>
<evidence type="ECO:0000313" key="8">
    <source>
        <dbReference type="EMBL" id="KJL32476.1"/>
    </source>
</evidence>
<feature type="binding site" evidence="6">
    <location>
        <position position="149"/>
    </location>
    <ligand>
        <name>FMN</name>
        <dbReference type="ChEBI" id="CHEBI:58210"/>
    </ligand>
</feature>
<dbReference type="EMBL" id="JYIW01000014">
    <property type="protein sequence ID" value="KJL32476.1"/>
    <property type="molecule type" value="Genomic_DNA"/>
</dbReference>
<feature type="binding site" evidence="6">
    <location>
        <position position="59"/>
    </location>
    <ligand>
        <name>FMN</name>
        <dbReference type="ChEBI" id="CHEBI:58210"/>
    </ligand>
</feature>